<dbReference type="RefSeq" id="XP_060371144.1">
    <property type="nucleotide sequence ID" value="XM_060509976.1"/>
</dbReference>
<organism evidence="1 2">
    <name type="scientific">Glomerella acutata</name>
    <name type="common">Colletotrichum acutatum</name>
    <dbReference type="NCBI Taxonomy" id="27357"/>
    <lineage>
        <taxon>Eukaryota</taxon>
        <taxon>Fungi</taxon>
        <taxon>Dikarya</taxon>
        <taxon>Ascomycota</taxon>
        <taxon>Pezizomycotina</taxon>
        <taxon>Sordariomycetes</taxon>
        <taxon>Hypocreomycetidae</taxon>
        <taxon>Glomerellales</taxon>
        <taxon>Glomerellaceae</taxon>
        <taxon>Colletotrichum</taxon>
        <taxon>Colletotrichum acutatum species complex</taxon>
    </lineage>
</organism>
<comment type="caution">
    <text evidence="1">The sequence shown here is derived from an EMBL/GenBank/DDBJ whole genome shotgun (WGS) entry which is preliminary data.</text>
</comment>
<gene>
    <name evidence="1" type="ORF">BDZ83DRAFT_646515</name>
</gene>
<accession>A0AAD8XPE2</accession>
<evidence type="ECO:0000313" key="2">
    <source>
        <dbReference type="Proteomes" id="UP001244207"/>
    </source>
</evidence>
<dbReference type="Proteomes" id="UP001244207">
    <property type="component" value="Unassembled WGS sequence"/>
</dbReference>
<protein>
    <submittedName>
        <fullName evidence="1">Uncharacterized protein</fullName>
    </submittedName>
</protein>
<proteinExistence type="predicted"/>
<dbReference type="AlphaFoldDB" id="A0AAD8XPE2"/>
<sequence>MSRHWNSWVFQNPCFLTIFTPQELDQVTCMMEYLFACELGSREASVFLVLSWVASWTESPTKVQVYVSVLQMASTLARSPRFEQLSQMREDAEKDRIRRTAIRNCTTYDTGEPQVSEAHLLRRARVRVSVFVANEGRALEDSDGLSRLQADRGEGDV</sequence>
<reference evidence="1" key="1">
    <citation type="submission" date="2021-12" db="EMBL/GenBank/DDBJ databases">
        <title>Comparative genomics, transcriptomics and evolutionary studies reveal genomic signatures of adaptation to plant cell wall in hemibiotrophic fungi.</title>
        <authorList>
            <consortium name="DOE Joint Genome Institute"/>
            <person name="Baroncelli R."/>
            <person name="Diaz J.F."/>
            <person name="Benocci T."/>
            <person name="Peng M."/>
            <person name="Battaglia E."/>
            <person name="Haridas S."/>
            <person name="Andreopoulos W."/>
            <person name="Labutti K."/>
            <person name="Pangilinan J."/>
            <person name="Floch G.L."/>
            <person name="Makela M.R."/>
            <person name="Henrissat B."/>
            <person name="Grigoriev I.V."/>
            <person name="Crouch J.A."/>
            <person name="De Vries R.P."/>
            <person name="Sukno S.A."/>
            <person name="Thon M.R."/>
        </authorList>
    </citation>
    <scope>NUCLEOTIDE SEQUENCE</scope>
    <source>
        <strain evidence="1">CBS 112980</strain>
    </source>
</reference>
<dbReference type="GeneID" id="85393875"/>
<name>A0AAD8XPE2_GLOAC</name>
<evidence type="ECO:0000313" key="1">
    <source>
        <dbReference type="EMBL" id="KAK1731089.1"/>
    </source>
</evidence>
<keyword evidence="2" id="KW-1185">Reference proteome</keyword>
<dbReference type="EMBL" id="JAHMHS010000004">
    <property type="protein sequence ID" value="KAK1731089.1"/>
    <property type="molecule type" value="Genomic_DNA"/>
</dbReference>